<dbReference type="Pfam" id="PF03763">
    <property type="entry name" value="Remorin_C"/>
    <property type="match status" value="1"/>
</dbReference>
<dbReference type="OrthoDB" id="684343at2759"/>
<dbReference type="Proteomes" id="UP000886520">
    <property type="component" value="Chromosome 19"/>
</dbReference>
<reference evidence="4" key="1">
    <citation type="submission" date="2021-01" db="EMBL/GenBank/DDBJ databases">
        <title>Adiantum capillus-veneris genome.</title>
        <authorList>
            <person name="Fang Y."/>
            <person name="Liao Q."/>
        </authorList>
    </citation>
    <scope>NUCLEOTIDE SEQUENCE</scope>
    <source>
        <strain evidence="4">H3</strain>
        <tissue evidence="4">Leaf</tissue>
    </source>
</reference>
<protein>
    <recommendedName>
        <fullName evidence="3">Remorin C-terminal domain-containing protein</fullName>
    </recommendedName>
</protein>
<gene>
    <name evidence="4" type="ORF">GOP47_0019596</name>
</gene>
<sequence>MVVGSVPGFHSKKGEALARVNRDKTEAYIKAWEATQKANSNNRFEKALAKIQAWETSKQASVEASMRHSEQNLEKRRASTLESKRNEIANIRRLALGKRARAQARRQQEFVGIEEESRRSLLEGRSPKTCYMPCFDM</sequence>
<comment type="similarity">
    <text evidence="1">Belongs to the remorin family.</text>
</comment>
<feature type="domain" description="Remorin C-terminal" evidence="3">
    <location>
        <begin position="24"/>
        <end position="128"/>
    </location>
</feature>
<keyword evidence="5" id="KW-1185">Reference proteome</keyword>
<feature type="region of interest" description="Disordered" evidence="2">
    <location>
        <begin position="60"/>
        <end position="81"/>
    </location>
</feature>
<comment type="caution">
    <text evidence="4">The sequence shown here is derived from an EMBL/GenBank/DDBJ whole genome shotgun (WGS) entry which is preliminary data.</text>
</comment>
<dbReference type="PANTHER" id="PTHR31775:SF5">
    <property type="entry name" value="REMORIN 1.4"/>
    <property type="match status" value="1"/>
</dbReference>
<feature type="compositionally biased region" description="Basic and acidic residues" evidence="2">
    <location>
        <begin position="65"/>
        <end position="81"/>
    </location>
</feature>
<evidence type="ECO:0000256" key="2">
    <source>
        <dbReference type="SAM" id="MobiDB-lite"/>
    </source>
</evidence>
<dbReference type="EMBL" id="JABFUD020000019">
    <property type="protein sequence ID" value="KAI5064901.1"/>
    <property type="molecule type" value="Genomic_DNA"/>
</dbReference>
<dbReference type="InterPro" id="IPR005516">
    <property type="entry name" value="Remorin_C"/>
</dbReference>
<evidence type="ECO:0000259" key="3">
    <source>
        <dbReference type="Pfam" id="PF03763"/>
    </source>
</evidence>
<name>A0A9D4Z9R9_ADICA</name>
<dbReference type="PANTHER" id="PTHR31775">
    <property type="entry name" value="OS02G0117200 PROTEIN"/>
    <property type="match status" value="1"/>
</dbReference>
<proteinExistence type="inferred from homology"/>
<organism evidence="4 5">
    <name type="scientific">Adiantum capillus-veneris</name>
    <name type="common">Maidenhair fern</name>
    <dbReference type="NCBI Taxonomy" id="13818"/>
    <lineage>
        <taxon>Eukaryota</taxon>
        <taxon>Viridiplantae</taxon>
        <taxon>Streptophyta</taxon>
        <taxon>Embryophyta</taxon>
        <taxon>Tracheophyta</taxon>
        <taxon>Polypodiopsida</taxon>
        <taxon>Polypodiidae</taxon>
        <taxon>Polypodiales</taxon>
        <taxon>Pteridineae</taxon>
        <taxon>Pteridaceae</taxon>
        <taxon>Vittarioideae</taxon>
        <taxon>Adiantum</taxon>
    </lineage>
</organism>
<evidence type="ECO:0000313" key="4">
    <source>
        <dbReference type="EMBL" id="KAI5064901.1"/>
    </source>
</evidence>
<evidence type="ECO:0000313" key="5">
    <source>
        <dbReference type="Proteomes" id="UP000886520"/>
    </source>
</evidence>
<evidence type="ECO:0000256" key="1">
    <source>
        <dbReference type="ARBA" id="ARBA00005711"/>
    </source>
</evidence>
<accession>A0A9D4Z9R9</accession>
<dbReference type="AlphaFoldDB" id="A0A9D4Z9R9"/>